<dbReference type="EMBL" id="JAMZNK010000068">
    <property type="protein sequence ID" value="MDA6072545.1"/>
    <property type="molecule type" value="Genomic_DNA"/>
</dbReference>
<evidence type="ECO:0000313" key="2">
    <source>
        <dbReference type="Proteomes" id="UP001212170"/>
    </source>
</evidence>
<protein>
    <submittedName>
        <fullName evidence="1">Uncharacterized protein</fullName>
    </submittedName>
</protein>
<keyword evidence="2" id="KW-1185">Reference proteome</keyword>
<reference evidence="1 2" key="1">
    <citation type="journal article" date="2023" name="Chemosphere">
        <title>Whole genome analysis of Flavobacterium aziz-sancarii sp. nov., isolated from Ardley Island (Antarctica), revealed a rich resistome and bioremediation potential.</title>
        <authorList>
            <person name="Otur C."/>
            <person name="Okay S."/>
            <person name="Kurt-Kizildogan A."/>
        </authorList>
    </citation>
    <scope>NUCLEOTIDE SEQUENCE [LARGE SCALE GENOMIC DNA]</scope>
    <source>
        <strain evidence="1 2">AC</strain>
    </source>
</reference>
<dbReference type="RefSeq" id="WP_271338509.1">
    <property type="nucleotide sequence ID" value="NZ_JAMZNK010000068.1"/>
</dbReference>
<dbReference type="Proteomes" id="UP001212170">
    <property type="component" value="Unassembled WGS sequence"/>
</dbReference>
<proteinExistence type="predicted"/>
<gene>
    <name evidence="1" type="ORF">NJT12_23265</name>
</gene>
<sequence>MKKDDHASEAFLNIDITKQTLISLIYKGNIGYVSLFLEKKLFYFLG</sequence>
<name>A0ABT4WJ75_9FLAO</name>
<comment type="caution">
    <text evidence="1">The sequence shown here is derived from an EMBL/GenBank/DDBJ whole genome shotgun (WGS) entry which is preliminary data.</text>
</comment>
<accession>A0ABT4WJ75</accession>
<evidence type="ECO:0000313" key="1">
    <source>
        <dbReference type="EMBL" id="MDA6072545.1"/>
    </source>
</evidence>
<organism evidence="1 2">
    <name type="scientific">Flavobacterium azizsancarii</name>
    <dbReference type="NCBI Taxonomy" id="2961580"/>
    <lineage>
        <taxon>Bacteria</taxon>
        <taxon>Pseudomonadati</taxon>
        <taxon>Bacteroidota</taxon>
        <taxon>Flavobacteriia</taxon>
        <taxon>Flavobacteriales</taxon>
        <taxon>Flavobacteriaceae</taxon>
        <taxon>Flavobacterium</taxon>
    </lineage>
</organism>